<evidence type="ECO:0000313" key="8">
    <source>
        <dbReference type="EMBL" id="ORZ17253.1"/>
    </source>
</evidence>
<keyword evidence="4" id="KW-0687">Ribonucleoprotein</keyword>
<dbReference type="Pfam" id="PF00281">
    <property type="entry name" value="Ribosomal_L5"/>
    <property type="match status" value="1"/>
</dbReference>
<dbReference type="InterPro" id="IPR031309">
    <property type="entry name" value="Ribosomal_uL5_C"/>
</dbReference>
<dbReference type="InterPro" id="IPR022803">
    <property type="entry name" value="Ribosomal_uL5_dom_sf"/>
</dbReference>
<feature type="domain" description="Large ribosomal subunit protein uL5 N-terminal" evidence="6">
    <location>
        <begin position="358"/>
        <end position="410"/>
    </location>
</feature>
<dbReference type="InterPro" id="IPR023673">
    <property type="entry name" value="Ribosomal_uL1_CS"/>
</dbReference>
<dbReference type="EMBL" id="MCGE01000010">
    <property type="protein sequence ID" value="ORZ17253.1"/>
    <property type="molecule type" value="Genomic_DNA"/>
</dbReference>
<dbReference type="GO" id="GO:0003735">
    <property type="term" value="F:structural constituent of ribosome"/>
    <property type="evidence" value="ECO:0007669"/>
    <property type="project" value="TreeGrafter"/>
</dbReference>
<gene>
    <name evidence="8" type="ORF">BCR42DRAFT_491155</name>
</gene>
<dbReference type="SUPFAM" id="SSF55282">
    <property type="entry name" value="RL5-like"/>
    <property type="match status" value="1"/>
</dbReference>
<comment type="similarity">
    <text evidence="2">Belongs to the universal ribosomal protein uL1 family.</text>
</comment>
<evidence type="ECO:0000256" key="2">
    <source>
        <dbReference type="ARBA" id="ARBA00010531"/>
    </source>
</evidence>
<dbReference type="PANTHER" id="PTHR36427:SF3">
    <property type="entry name" value="LARGE RIBOSOMAL SUBUNIT PROTEIN UL1M"/>
    <property type="match status" value="1"/>
</dbReference>
<evidence type="ECO:0000256" key="3">
    <source>
        <dbReference type="ARBA" id="ARBA00022980"/>
    </source>
</evidence>
<dbReference type="InterPro" id="IPR016095">
    <property type="entry name" value="Ribosomal_uL1_3-a/b-sand"/>
</dbReference>
<protein>
    <recommendedName>
        <fullName evidence="5">Large ribosomal subunit protein uL5m</fullName>
    </recommendedName>
</protein>
<evidence type="ECO:0000256" key="1">
    <source>
        <dbReference type="ARBA" id="ARBA00008553"/>
    </source>
</evidence>
<organism evidence="8 9">
    <name type="scientific">Absidia repens</name>
    <dbReference type="NCBI Taxonomy" id="90262"/>
    <lineage>
        <taxon>Eukaryota</taxon>
        <taxon>Fungi</taxon>
        <taxon>Fungi incertae sedis</taxon>
        <taxon>Mucoromycota</taxon>
        <taxon>Mucoromycotina</taxon>
        <taxon>Mucoromycetes</taxon>
        <taxon>Mucorales</taxon>
        <taxon>Cunninghamellaceae</taxon>
        <taxon>Absidia</taxon>
    </lineage>
</organism>
<dbReference type="PROSITE" id="PS01199">
    <property type="entry name" value="RIBOSOMAL_L1"/>
    <property type="match status" value="1"/>
</dbReference>
<name>A0A1X2IIX7_9FUNG</name>
<comment type="caution">
    <text evidence="8">The sequence shown here is derived from an EMBL/GenBank/DDBJ whole genome shotgun (WGS) entry which is preliminary data.</text>
</comment>
<proteinExistence type="inferred from homology"/>
<dbReference type="PANTHER" id="PTHR36427">
    <property type="entry name" value="54S RIBOSOMAL PROTEIN L1, MITOCHONDRIAL"/>
    <property type="match status" value="1"/>
</dbReference>
<evidence type="ECO:0000259" key="6">
    <source>
        <dbReference type="Pfam" id="PF00281"/>
    </source>
</evidence>
<reference evidence="8 9" key="1">
    <citation type="submission" date="2016-07" db="EMBL/GenBank/DDBJ databases">
        <title>Pervasive Adenine N6-methylation of Active Genes in Fungi.</title>
        <authorList>
            <consortium name="DOE Joint Genome Institute"/>
            <person name="Mondo S.J."/>
            <person name="Dannebaum R.O."/>
            <person name="Kuo R.C."/>
            <person name="Labutti K."/>
            <person name="Haridas S."/>
            <person name="Kuo A."/>
            <person name="Salamov A."/>
            <person name="Ahrendt S.R."/>
            <person name="Lipzen A."/>
            <person name="Sullivan W."/>
            <person name="Andreopoulos W.B."/>
            <person name="Clum A."/>
            <person name="Lindquist E."/>
            <person name="Daum C."/>
            <person name="Ramamoorthy G.K."/>
            <person name="Gryganskyi A."/>
            <person name="Culley D."/>
            <person name="Magnuson J.K."/>
            <person name="James T.Y."/>
            <person name="O'Malley M.A."/>
            <person name="Stajich J.E."/>
            <person name="Spatafora J.W."/>
            <person name="Visel A."/>
            <person name="Grigoriev I.V."/>
        </authorList>
    </citation>
    <scope>NUCLEOTIDE SEQUENCE [LARGE SCALE GENOMIC DNA]</scope>
    <source>
        <strain evidence="8 9">NRRL 1336</strain>
    </source>
</reference>
<dbReference type="SUPFAM" id="SSF56808">
    <property type="entry name" value="Ribosomal protein L1"/>
    <property type="match status" value="1"/>
</dbReference>
<sequence length="515" mass="56222">MLSNSLHRVARHSAHRLIIQQCQYATKKSAASKINPDAVDVSQAVRVLKAMEVGHPSHQIEAHIQCKIEKSTPLIRGSLVLPKSIKQEATIVVFATGKKADEARAAGAQYVGGEELIEQVQKGEFKFDKCISTPQMFPAVTKIARILGPKGLMPTVKKGTVTDDVTDIVRKSKSSFDFKGDKYGVLHTGIGKVEFESSDIEGNLQAILEELRVFGKANNLKAFIQTVSLSSTRGPGIAIANGASLRLNATYRPVKLHSNARSFNTSQVAASSHGLLRLKEYYDSTLAEDLMILGYDHSRVAPSKSKYPDLEVQIDRALQATGEQQDDTVAADTPYVTRTRKGGKPVKPITPLKSANVVPRLDKITLHAMIKDAIGNKSNLLSAFMAFQSITGIRPEVVYARTSVANWKLREGMPIGVKVTLRGEEMYQFMDKLVEIVLPRLKEWPGMSITAGDGNGNVAIGFPPSALALFPEIESSFDVYPKMTGFDVTFNTSAFTNTDGRLLLSGFSVPFTKTK</sequence>
<evidence type="ECO:0000259" key="7">
    <source>
        <dbReference type="Pfam" id="PF00673"/>
    </source>
</evidence>
<dbReference type="FunFam" id="3.30.1440.10:FF:000001">
    <property type="entry name" value="50S ribosomal protein L5"/>
    <property type="match status" value="1"/>
</dbReference>
<dbReference type="InterPro" id="IPR031310">
    <property type="entry name" value="Ribosomal_uL5_N"/>
</dbReference>
<dbReference type="Gene3D" id="3.30.190.20">
    <property type="match status" value="1"/>
</dbReference>
<dbReference type="OrthoDB" id="539541at2759"/>
<evidence type="ECO:0000256" key="5">
    <source>
        <dbReference type="ARBA" id="ARBA00040368"/>
    </source>
</evidence>
<dbReference type="Gene3D" id="3.40.50.790">
    <property type="match status" value="1"/>
</dbReference>
<comment type="similarity">
    <text evidence="1">Belongs to the universal ribosomal protein uL5 family.</text>
</comment>
<dbReference type="FunFam" id="3.40.50.790:FF:000001">
    <property type="entry name" value="50S ribosomal protein L1"/>
    <property type="match status" value="1"/>
</dbReference>
<dbReference type="Gene3D" id="3.30.1440.10">
    <property type="match status" value="1"/>
</dbReference>
<dbReference type="InterPro" id="IPR028364">
    <property type="entry name" value="Ribosomal_uL1/biogenesis"/>
</dbReference>
<evidence type="ECO:0000256" key="4">
    <source>
        <dbReference type="ARBA" id="ARBA00023274"/>
    </source>
</evidence>
<dbReference type="AlphaFoldDB" id="A0A1X2IIX7"/>
<keyword evidence="3 8" id="KW-0689">Ribosomal protein</keyword>
<accession>A0A1X2IIX7</accession>
<keyword evidence="9" id="KW-1185">Reference proteome</keyword>
<dbReference type="Pfam" id="PF00673">
    <property type="entry name" value="Ribosomal_L5_C"/>
    <property type="match status" value="1"/>
</dbReference>
<dbReference type="Pfam" id="PF00687">
    <property type="entry name" value="Ribosomal_L1"/>
    <property type="match status" value="1"/>
</dbReference>
<evidence type="ECO:0000313" key="9">
    <source>
        <dbReference type="Proteomes" id="UP000193560"/>
    </source>
</evidence>
<feature type="domain" description="Large ribosomal subunit protein uL5 C-terminal" evidence="7">
    <location>
        <begin position="414"/>
        <end position="511"/>
    </location>
</feature>
<dbReference type="CDD" id="cd00403">
    <property type="entry name" value="Ribosomal_L1"/>
    <property type="match status" value="1"/>
</dbReference>
<dbReference type="InterPro" id="IPR023674">
    <property type="entry name" value="Ribosomal_uL1-like"/>
</dbReference>
<dbReference type="GO" id="GO:0005762">
    <property type="term" value="C:mitochondrial large ribosomal subunit"/>
    <property type="evidence" value="ECO:0007669"/>
    <property type="project" value="TreeGrafter"/>
</dbReference>
<dbReference type="STRING" id="90262.A0A1X2IIX7"/>
<dbReference type="Proteomes" id="UP000193560">
    <property type="component" value="Unassembled WGS sequence"/>
</dbReference>